<evidence type="ECO:0000313" key="3">
    <source>
        <dbReference type="Proteomes" id="UP000018895"/>
    </source>
</evidence>
<keyword evidence="1" id="KW-0812">Transmembrane</keyword>
<dbReference type="RefSeq" id="WP_081728128.1">
    <property type="nucleotide sequence ID" value="NZ_BAUU01000040.1"/>
</dbReference>
<keyword evidence="1" id="KW-0472">Membrane</keyword>
<dbReference type="Pfam" id="PF14329">
    <property type="entry name" value="DUF4386"/>
    <property type="match status" value="1"/>
</dbReference>
<accession>W4QKG2</accession>
<name>W4QKG2_9BACI</name>
<feature type="transmembrane region" description="Helical" evidence="1">
    <location>
        <begin position="84"/>
        <end position="105"/>
    </location>
</feature>
<evidence type="ECO:0008006" key="4">
    <source>
        <dbReference type="Google" id="ProtNLM"/>
    </source>
</evidence>
<evidence type="ECO:0000313" key="2">
    <source>
        <dbReference type="EMBL" id="GAE32571.1"/>
    </source>
</evidence>
<organism evidence="2 3">
    <name type="scientific">Halalkalibacter hemicellulosilyticusJCM 9152</name>
    <dbReference type="NCBI Taxonomy" id="1236971"/>
    <lineage>
        <taxon>Bacteria</taxon>
        <taxon>Bacillati</taxon>
        <taxon>Bacillota</taxon>
        <taxon>Bacilli</taxon>
        <taxon>Bacillales</taxon>
        <taxon>Bacillaceae</taxon>
        <taxon>Halalkalibacter</taxon>
    </lineage>
</organism>
<dbReference type="EMBL" id="BAUU01000040">
    <property type="protein sequence ID" value="GAE32571.1"/>
    <property type="molecule type" value="Genomic_DNA"/>
</dbReference>
<feature type="transmembrane region" description="Helical" evidence="1">
    <location>
        <begin position="194"/>
        <end position="215"/>
    </location>
</feature>
<feature type="transmembrane region" description="Helical" evidence="1">
    <location>
        <begin position="48"/>
        <end position="72"/>
    </location>
</feature>
<dbReference type="STRING" id="1236971.JCM9152_4108"/>
<keyword evidence="3" id="KW-1185">Reference proteome</keyword>
<dbReference type="AlphaFoldDB" id="W4QKG2"/>
<evidence type="ECO:0000256" key="1">
    <source>
        <dbReference type="SAM" id="Phobius"/>
    </source>
</evidence>
<protein>
    <recommendedName>
        <fullName evidence="4">DUF4386 domain-containing protein</fullName>
    </recommendedName>
</protein>
<comment type="caution">
    <text evidence="2">The sequence shown here is derived from an EMBL/GenBank/DDBJ whole genome shotgun (WGS) entry which is preliminary data.</text>
</comment>
<dbReference type="OrthoDB" id="1176146at2"/>
<dbReference type="Proteomes" id="UP000018895">
    <property type="component" value="Unassembled WGS sequence"/>
</dbReference>
<keyword evidence="1" id="KW-1133">Transmembrane helix</keyword>
<feature type="transmembrane region" description="Helical" evidence="1">
    <location>
        <begin position="167"/>
        <end position="188"/>
    </location>
</feature>
<gene>
    <name evidence="2" type="ORF">JCM9152_4108</name>
</gene>
<feature type="transmembrane region" description="Helical" evidence="1">
    <location>
        <begin position="9"/>
        <end position="28"/>
    </location>
</feature>
<proteinExistence type="predicted"/>
<sequence>MMKPDRKTAIIIGILLIFSFIFGVFSSVPALERPDYLEALPQIETQVLVATILQAAMAVVYVSITVLLYPILETYNKKLAVGYFGFRIIGAGFLFAGIAFLLLLLSLSQSFVTSSQASSSYFEIAEMLRQGRDILNHIGMILPWSIGGVILYYCFFHMRLIPRWLSIWGMIGSFFTLFATLMLMLNIIQLVSPVYFILNAPVAFCEIILAIMLIVRGFHSIEIKTNEKEVRI</sequence>
<feature type="transmembrane region" description="Helical" evidence="1">
    <location>
        <begin position="134"/>
        <end position="155"/>
    </location>
</feature>
<reference evidence="2" key="1">
    <citation type="journal article" date="2014" name="Genome Announc.">
        <title>Draft Genome Sequences of Three Alkaliphilic Bacillus Strains, Bacillus wakoensis JCM 9140T, Bacillus akibai JCM 9157T, and Bacillus hemicellulosilyticus JCM 9152T.</title>
        <authorList>
            <person name="Yuki M."/>
            <person name="Oshima K."/>
            <person name="Suda W."/>
            <person name="Oshida Y."/>
            <person name="Kitamura K."/>
            <person name="Iida T."/>
            <person name="Hattori M."/>
            <person name="Ohkuma M."/>
        </authorList>
    </citation>
    <scope>NUCLEOTIDE SEQUENCE [LARGE SCALE GENOMIC DNA]</scope>
    <source>
        <strain evidence="2">JCM 9152</strain>
    </source>
</reference>
<dbReference type="InterPro" id="IPR025495">
    <property type="entry name" value="DUF4386"/>
</dbReference>